<dbReference type="OrthoDB" id="213472at2"/>
<dbReference type="EMBL" id="NIDE01000014">
    <property type="protein sequence ID" value="OWK38640.1"/>
    <property type="molecule type" value="Genomic_DNA"/>
</dbReference>
<dbReference type="PANTHER" id="PTHR43861">
    <property type="entry name" value="TRANS-ACONITATE 2-METHYLTRANSFERASE-RELATED"/>
    <property type="match status" value="1"/>
</dbReference>
<dbReference type="PANTHER" id="PTHR43861:SF6">
    <property type="entry name" value="METHYLTRANSFERASE TYPE 11"/>
    <property type="match status" value="1"/>
</dbReference>
<keyword evidence="2" id="KW-1185">Reference proteome</keyword>
<dbReference type="Gene3D" id="3.40.50.150">
    <property type="entry name" value="Vaccinia Virus protein VP39"/>
    <property type="match status" value="1"/>
</dbReference>
<dbReference type="Proteomes" id="UP000214646">
    <property type="component" value="Unassembled WGS sequence"/>
</dbReference>
<organism evidence="1 2">
    <name type="scientific">Fimbriiglobus ruber</name>
    <dbReference type="NCBI Taxonomy" id="1908690"/>
    <lineage>
        <taxon>Bacteria</taxon>
        <taxon>Pseudomonadati</taxon>
        <taxon>Planctomycetota</taxon>
        <taxon>Planctomycetia</taxon>
        <taxon>Gemmatales</taxon>
        <taxon>Gemmataceae</taxon>
        <taxon>Fimbriiglobus</taxon>
    </lineage>
</organism>
<dbReference type="RefSeq" id="WP_161967865.1">
    <property type="nucleotide sequence ID" value="NZ_NIDE01000014.1"/>
</dbReference>
<keyword evidence="1" id="KW-0808">Transferase</keyword>
<evidence type="ECO:0000313" key="2">
    <source>
        <dbReference type="Proteomes" id="UP000214646"/>
    </source>
</evidence>
<name>A0A225DAN8_9BACT</name>
<comment type="caution">
    <text evidence="1">The sequence shown here is derived from an EMBL/GenBank/DDBJ whole genome shotgun (WGS) entry which is preliminary data.</text>
</comment>
<dbReference type="GO" id="GO:0008168">
    <property type="term" value="F:methyltransferase activity"/>
    <property type="evidence" value="ECO:0007669"/>
    <property type="project" value="UniProtKB-KW"/>
</dbReference>
<evidence type="ECO:0000313" key="1">
    <source>
        <dbReference type="EMBL" id="OWK38640.1"/>
    </source>
</evidence>
<protein>
    <submittedName>
        <fullName evidence="1">SAM-dependent methyltransferase</fullName>
    </submittedName>
</protein>
<proteinExistence type="predicted"/>
<dbReference type="InterPro" id="IPR029063">
    <property type="entry name" value="SAM-dependent_MTases_sf"/>
</dbReference>
<keyword evidence="1" id="KW-0489">Methyltransferase</keyword>
<dbReference type="GO" id="GO:0032259">
    <property type="term" value="P:methylation"/>
    <property type="evidence" value="ECO:0007669"/>
    <property type="project" value="UniProtKB-KW"/>
</dbReference>
<reference evidence="2" key="1">
    <citation type="submission" date="2017-06" db="EMBL/GenBank/DDBJ databases">
        <title>Genome analysis of Fimbriiglobus ruber SP5, the first member of the order Planctomycetales with confirmed chitinolytic capability.</title>
        <authorList>
            <person name="Ravin N.V."/>
            <person name="Rakitin A.L."/>
            <person name="Ivanova A.A."/>
            <person name="Beletsky A.V."/>
            <person name="Kulichevskaya I.S."/>
            <person name="Mardanov A.V."/>
            <person name="Dedysh S.N."/>
        </authorList>
    </citation>
    <scope>NUCLEOTIDE SEQUENCE [LARGE SCALE GENOMIC DNA]</scope>
    <source>
        <strain evidence="2">SP5</strain>
    </source>
</reference>
<dbReference type="CDD" id="cd02440">
    <property type="entry name" value="AdoMet_MTases"/>
    <property type="match status" value="1"/>
</dbReference>
<gene>
    <name evidence="1" type="ORF">FRUB_07760</name>
</gene>
<sequence length="269" mass="29087">MKDGFPVRDCLGCGHRFAGYVPPADHVETVYADGYFRGGGAGYPDYLAGAALLRRHGDRYARLVARYAPRPGAVLDVGAAAGFILSGFTARGWVGEGVEPNPAMAAHARDHLGLNVHAGTLDAVPPGPRFDLVSFVQVVAHLPDPLAAFERADELTKPGGLWLVETWDCESLTARFLGPGWHEYSPPSVLHWWTPKVLGATLARLGYRQRGVGKPQKWLGAAHAKSLLRHKAADGPLARVLSRGAALIPDRVAVPYPSEDLFWAVYQKE</sequence>
<dbReference type="AlphaFoldDB" id="A0A225DAN8"/>
<accession>A0A225DAN8</accession>
<dbReference type="SUPFAM" id="SSF53335">
    <property type="entry name" value="S-adenosyl-L-methionine-dependent methyltransferases"/>
    <property type="match status" value="1"/>
</dbReference>
<dbReference type="Pfam" id="PF13489">
    <property type="entry name" value="Methyltransf_23"/>
    <property type="match status" value="1"/>
</dbReference>